<keyword evidence="4" id="KW-1185">Reference proteome</keyword>
<dbReference type="AlphaFoldDB" id="E9GY33"/>
<accession>E9GY33</accession>
<dbReference type="HOGENOM" id="CLU_967282_0_0_1"/>
<dbReference type="PANTHER" id="PTHR23303:SF14">
    <property type="entry name" value="BOS COMPLEX SUBUNIT NOMO1-RELATED"/>
    <property type="match status" value="1"/>
</dbReference>
<dbReference type="InParanoid" id="E9GY33"/>
<dbReference type="InterPro" id="IPR051417">
    <property type="entry name" value="SDr/BOS_complex"/>
</dbReference>
<organism evidence="3 4">
    <name type="scientific">Daphnia pulex</name>
    <name type="common">Water flea</name>
    <dbReference type="NCBI Taxonomy" id="6669"/>
    <lineage>
        <taxon>Eukaryota</taxon>
        <taxon>Metazoa</taxon>
        <taxon>Ecdysozoa</taxon>
        <taxon>Arthropoda</taxon>
        <taxon>Crustacea</taxon>
        <taxon>Branchiopoda</taxon>
        <taxon>Diplostraca</taxon>
        <taxon>Cladocera</taxon>
        <taxon>Anomopoda</taxon>
        <taxon>Daphniidae</taxon>
        <taxon>Daphnia</taxon>
    </lineage>
</organism>
<evidence type="ECO:0000259" key="2">
    <source>
        <dbReference type="Pfam" id="PF23192"/>
    </source>
</evidence>
<dbReference type="STRING" id="6669.E9GY33"/>
<dbReference type="InterPro" id="IPR056191">
    <property type="entry name" value="NOMO_12th"/>
</dbReference>
<evidence type="ECO:0000256" key="1">
    <source>
        <dbReference type="ARBA" id="ARBA00022729"/>
    </source>
</evidence>
<sequence>MEASQQEARESSGGERVAFSCFGSVAALNGEPEGSCEYTVRMKTGNGFNKNVERTLPLSTSIKVENNDLSGLRFSVIKADVMITVDLLEPEHLRTIKLNLFREDQPGVVLQSLKLDNSPLVILPVLPMDDRKYFIQLESNLGRHNYAYQIPELSFTANTSVQHLSLHFHPRRKTVDTSETTQVSIRGVGALLVGLAVYYRESLGPLLNRALTTVNNALKPSRGGFAFGSGMSGVPVSSGHSNNPVFSEQELARMDEGSSVVKKRVKPRRAQTLISNLHREDDRTQSAF</sequence>
<gene>
    <name evidence="3" type="ORF">DAPPUDRAFT_250192</name>
</gene>
<keyword evidence="1" id="KW-0732">Signal</keyword>
<reference evidence="3 4" key="1">
    <citation type="journal article" date="2011" name="Science">
        <title>The ecoresponsive genome of Daphnia pulex.</title>
        <authorList>
            <person name="Colbourne J.K."/>
            <person name="Pfrender M.E."/>
            <person name="Gilbert D."/>
            <person name="Thomas W.K."/>
            <person name="Tucker A."/>
            <person name="Oakley T.H."/>
            <person name="Tokishita S."/>
            <person name="Aerts A."/>
            <person name="Arnold G.J."/>
            <person name="Basu M.K."/>
            <person name="Bauer D.J."/>
            <person name="Caceres C.E."/>
            <person name="Carmel L."/>
            <person name="Casola C."/>
            <person name="Choi J.H."/>
            <person name="Detter J.C."/>
            <person name="Dong Q."/>
            <person name="Dusheyko S."/>
            <person name="Eads B.D."/>
            <person name="Frohlich T."/>
            <person name="Geiler-Samerotte K.A."/>
            <person name="Gerlach D."/>
            <person name="Hatcher P."/>
            <person name="Jogdeo S."/>
            <person name="Krijgsveld J."/>
            <person name="Kriventseva E.V."/>
            <person name="Kultz D."/>
            <person name="Laforsch C."/>
            <person name="Lindquist E."/>
            <person name="Lopez J."/>
            <person name="Manak J.R."/>
            <person name="Muller J."/>
            <person name="Pangilinan J."/>
            <person name="Patwardhan R.P."/>
            <person name="Pitluck S."/>
            <person name="Pritham E.J."/>
            <person name="Rechtsteiner A."/>
            <person name="Rho M."/>
            <person name="Rogozin I.B."/>
            <person name="Sakarya O."/>
            <person name="Salamov A."/>
            <person name="Schaack S."/>
            <person name="Shapiro H."/>
            <person name="Shiga Y."/>
            <person name="Skalitzky C."/>
            <person name="Smith Z."/>
            <person name="Souvorov A."/>
            <person name="Sung W."/>
            <person name="Tang Z."/>
            <person name="Tsuchiya D."/>
            <person name="Tu H."/>
            <person name="Vos H."/>
            <person name="Wang M."/>
            <person name="Wolf Y.I."/>
            <person name="Yamagata H."/>
            <person name="Yamada T."/>
            <person name="Ye Y."/>
            <person name="Shaw J.R."/>
            <person name="Andrews J."/>
            <person name="Crease T.J."/>
            <person name="Tang H."/>
            <person name="Lucas S.M."/>
            <person name="Robertson H.M."/>
            <person name="Bork P."/>
            <person name="Koonin E.V."/>
            <person name="Zdobnov E.M."/>
            <person name="Grigoriev I.V."/>
            <person name="Lynch M."/>
            <person name="Boore J.L."/>
        </authorList>
    </citation>
    <scope>NUCLEOTIDE SEQUENCE [LARGE SCALE GENOMIC DNA]</scope>
</reference>
<evidence type="ECO:0000313" key="4">
    <source>
        <dbReference type="Proteomes" id="UP000000305"/>
    </source>
</evidence>
<dbReference type="OrthoDB" id="10263633at2759"/>
<dbReference type="PANTHER" id="PTHR23303">
    <property type="entry name" value="CARBOXYPEPTIDASE REGULATORY REGION-CONTAINING"/>
    <property type="match status" value="1"/>
</dbReference>
<protein>
    <recommendedName>
        <fullName evidence="2">NOMO C-terminal transthyretin-like domain-containing protein</fullName>
    </recommendedName>
</protein>
<proteinExistence type="predicted"/>
<dbReference type="KEGG" id="dpx:DAPPUDRAFT_250192"/>
<name>E9GY33_DAPPU</name>
<feature type="domain" description="NOMO C-terminal transthyretin-like" evidence="2">
    <location>
        <begin position="78"/>
        <end position="170"/>
    </location>
</feature>
<evidence type="ECO:0000313" key="3">
    <source>
        <dbReference type="EMBL" id="EFX75528.1"/>
    </source>
</evidence>
<dbReference type="eggNOG" id="KOG1948">
    <property type="taxonomic scope" value="Eukaryota"/>
</dbReference>
<dbReference type="PhylomeDB" id="E9GY33"/>
<dbReference type="Proteomes" id="UP000000305">
    <property type="component" value="Unassembled WGS sequence"/>
</dbReference>
<dbReference type="Pfam" id="PF23192">
    <property type="entry name" value="NOMO_12th"/>
    <property type="match status" value="1"/>
</dbReference>
<dbReference type="EMBL" id="GL732574">
    <property type="protein sequence ID" value="EFX75528.1"/>
    <property type="molecule type" value="Genomic_DNA"/>
</dbReference>